<dbReference type="PANTHER" id="PTHR43087:SF1">
    <property type="entry name" value="LAO_AO TRANSPORT SYSTEM ATPASE"/>
    <property type="match status" value="1"/>
</dbReference>
<dbReference type="InterPro" id="IPR027417">
    <property type="entry name" value="P-loop_NTPase"/>
</dbReference>
<dbReference type="InterPro" id="IPR005129">
    <property type="entry name" value="GTPase_ArgK"/>
</dbReference>
<dbReference type="GO" id="GO:0003924">
    <property type="term" value="F:GTPase activity"/>
    <property type="evidence" value="ECO:0007669"/>
    <property type="project" value="InterPro"/>
</dbReference>
<evidence type="ECO:0000259" key="6">
    <source>
        <dbReference type="SMART" id="SM00382"/>
    </source>
</evidence>
<dbReference type="CDD" id="cd03114">
    <property type="entry name" value="MMAA-like"/>
    <property type="match status" value="1"/>
</dbReference>
<evidence type="ECO:0000256" key="2">
    <source>
        <dbReference type="ARBA" id="ARBA00022741"/>
    </source>
</evidence>
<name>A0A831XLW1_GEOME</name>
<evidence type="ECO:0000256" key="5">
    <source>
        <dbReference type="ARBA" id="ARBA00023186"/>
    </source>
</evidence>
<organism evidence="7">
    <name type="scientific">Geobacter metallireducens</name>
    <dbReference type="NCBI Taxonomy" id="28232"/>
    <lineage>
        <taxon>Bacteria</taxon>
        <taxon>Pseudomonadati</taxon>
        <taxon>Thermodesulfobacteriota</taxon>
        <taxon>Desulfuromonadia</taxon>
        <taxon>Geobacterales</taxon>
        <taxon>Geobacteraceae</taxon>
        <taxon>Geobacter</taxon>
    </lineage>
</organism>
<feature type="domain" description="AAA+ ATPase" evidence="6">
    <location>
        <begin position="42"/>
        <end position="186"/>
    </location>
</feature>
<sequence>MSLAKRILDGDLRAAARLMRDLDDGFRSAAEEMKLLYPRTGRAFILGITGPPGAGKSTLVDQLTAAYRKRGRRVGVVAIDPTSPFTGGAILGDRIRMNRHAEDPGVFIRSLATRGHMGGLSRSTGDVVNVMDAMGMDVVIVETVGVGQDEIDIVRMAHTTVVVSVPGLGDDIQAIKAGVLEIGDLFVVNKADREGADRTARELAAMLEMKQTKPGDWQPKVLLAEASRNRGIEEMVDEIEAHRGYLADSGALERLREERSARQFMDLLRERLFAEVYGHIRVNGRFREIVADMAARRTDPYSAVEMIIAERFPGGQTRNS</sequence>
<keyword evidence="4" id="KW-0342">GTP-binding</keyword>
<protein>
    <submittedName>
        <fullName evidence="7">Methylmalonyl Co-A mutase-associated GTPase MeaB</fullName>
    </submittedName>
</protein>
<keyword evidence="2" id="KW-0547">Nucleotide-binding</keyword>
<dbReference type="Gene3D" id="3.40.50.300">
    <property type="entry name" value="P-loop containing nucleotide triphosphate hydrolases"/>
    <property type="match status" value="1"/>
</dbReference>
<evidence type="ECO:0000313" key="7">
    <source>
        <dbReference type="EMBL" id="HEN42341.1"/>
    </source>
</evidence>
<evidence type="ECO:0000256" key="3">
    <source>
        <dbReference type="ARBA" id="ARBA00022801"/>
    </source>
</evidence>
<gene>
    <name evidence="7" type="primary">meaB</name>
    <name evidence="7" type="ORF">ENQ87_08195</name>
</gene>
<dbReference type="GO" id="GO:0005525">
    <property type="term" value="F:GTP binding"/>
    <property type="evidence" value="ECO:0007669"/>
    <property type="project" value="UniProtKB-KW"/>
</dbReference>
<dbReference type="SMART" id="SM00382">
    <property type="entry name" value="AAA"/>
    <property type="match status" value="1"/>
</dbReference>
<reference evidence="7" key="1">
    <citation type="journal article" date="2020" name="mSystems">
        <title>Genome- and Community-Level Interaction Insights into Carbon Utilization and Element Cycling Functions of Hydrothermarchaeota in Hydrothermal Sediment.</title>
        <authorList>
            <person name="Zhou Z."/>
            <person name="Liu Y."/>
            <person name="Xu W."/>
            <person name="Pan J."/>
            <person name="Luo Z.H."/>
            <person name="Li M."/>
        </authorList>
    </citation>
    <scope>NUCLEOTIDE SEQUENCE [LARGE SCALE GENOMIC DNA]</scope>
    <source>
        <strain evidence="7">SpSt-349</strain>
    </source>
</reference>
<dbReference type="InterPro" id="IPR052040">
    <property type="entry name" value="GTPase/Isobutyryl-CoA_mutase"/>
</dbReference>
<dbReference type="NCBIfam" id="TIGR00750">
    <property type="entry name" value="lao"/>
    <property type="match status" value="1"/>
</dbReference>
<dbReference type="PANTHER" id="PTHR43087">
    <property type="entry name" value="LYSINE/ARGININE/ORNITHINE TRANSPORT SYSTEM KINASE"/>
    <property type="match status" value="1"/>
</dbReference>
<dbReference type="InterPro" id="IPR003593">
    <property type="entry name" value="AAA+_ATPase"/>
</dbReference>
<evidence type="ECO:0000256" key="4">
    <source>
        <dbReference type="ARBA" id="ARBA00023134"/>
    </source>
</evidence>
<comment type="similarity">
    <text evidence="1">Belongs to the SIMIBI class G3E GTPase family. ArgK/MeaB subfamily.</text>
</comment>
<keyword evidence="3" id="KW-0378">Hydrolase</keyword>
<evidence type="ECO:0000256" key="1">
    <source>
        <dbReference type="ARBA" id="ARBA00009625"/>
    </source>
</evidence>
<accession>A0A831XLW1</accession>
<keyword evidence="5" id="KW-0143">Chaperone</keyword>
<dbReference type="SUPFAM" id="SSF52540">
    <property type="entry name" value="P-loop containing nucleoside triphosphate hydrolases"/>
    <property type="match status" value="1"/>
</dbReference>
<proteinExistence type="inferred from homology"/>
<dbReference type="EMBL" id="DSOV01000038">
    <property type="protein sequence ID" value="HEN42341.1"/>
    <property type="molecule type" value="Genomic_DNA"/>
</dbReference>
<comment type="caution">
    <text evidence="7">The sequence shown here is derived from an EMBL/GenBank/DDBJ whole genome shotgun (WGS) entry which is preliminary data.</text>
</comment>
<dbReference type="AlphaFoldDB" id="A0A831XLW1"/>
<dbReference type="Pfam" id="PF03308">
    <property type="entry name" value="MeaB"/>
    <property type="match status" value="1"/>
</dbReference>